<protein>
    <submittedName>
        <fullName evidence="2">Uncharacterized protein</fullName>
    </submittedName>
</protein>
<sequence>MKKVILPLLALSCLPCFAQGVVNKYGYCADLDNVLSISKVTDKANKPQVQKALEIGRGCNFTIVTEYILTHPKEISSPFSSAQQEQLAQQLLSYAEQARQDKQVGASESSNGTTSLVSKGVGAIVGIALESGSINRTTNGNTTTVTLNGGQAADFLTLGNVPPCAIIETSCGVGRTLLTALTVSSSFDVSQANTSNTSSAAQDALAALVGSNTPAFSGIGARLDFHARKKDVTLQDVMQAYQDPKYLDVATTYAAAYDALTSKVREDPAYLSALGHAIETLESPGTTKAPEDVDRAIQELVQKTASIINANAANTVAFRTFVSAQSAYRGARDKALGAVLNKWTGSFEYDFNRLPNQPDQSDFKAIYSYRGDAKNSDRFVQVTANAGATMYNSTLGSSTSQVRSAQAALQFDYTAASTSSKVQAAVTGGYYFQYMIANGLLTLPADQLAPGTAIPLPGNASELLNTTGPIHIGQGKVTISVKGTNVNIPLALTFSNRTDLIKASKVGGNFGITYDFNSLLAKLRPN</sequence>
<gene>
    <name evidence="2" type="ORF">MOP44_11365</name>
</gene>
<dbReference type="AlphaFoldDB" id="A0A9J7BV30"/>
<proteinExistence type="predicted"/>
<organism evidence="2 3">
    <name type="scientific">Occallatibacter riparius</name>
    <dbReference type="NCBI Taxonomy" id="1002689"/>
    <lineage>
        <taxon>Bacteria</taxon>
        <taxon>Pseudomonadati</taxon>
        <taxon>Acidobacteriota</taxon>
        <taxon>Terriglobia</taxon>
        <taxon>Terriglobales</taxon>
        <taxon>Acidobacteriaceae</taxon>
        <taxon>Occallatibacter</taxon>
    </lineage>
</organism>
<evidence type="ECO:0000313" key="3">
    <source>
        <dbReference type="Proteomes" id="UP001059380"/>
    </source>
</evidence>
<dbReference type="RefSeq" id="WP_260796157.1">
    <property type="nucleotide sequence ID" value="NZ_CP093313.1"/>
</dbReference>
<evidence type="ECO:0000313" key="2">
    <source>
        <dbReference type="EMBL" id="UWZ86519.1"/>
    </source>
</evidence>
<feature type="signal peptide" evidence="1">
    <location>
        <begin position="1"/>
        <end position="18"/>
    </location>
</feature>
<dbReference type="EMBL" id="CP093313">
    <property type="protein sequence ID" value="UWZ86519.1"/>
    <property type="molecule type" value="Genomic_DNA"/>
</dbReference>
<accession>A0A9J7BV30</accession>
<feature type="chain" id="PRO_5039918948" evidence="1">
    <location>
        <begin position="19"/>
        <end position="526"/>
    </location>
</feature>
<name>A0A9J7BV30_9BACT</name>
<dbReference type="KEGG" id="orp:MOP44_11365"/>
<dbReference type="Proteomes" id="UP001059380">
    <property type="component" value="Chromosome"/>
</dbReference>
<evidence type="ECO:0000256" key="1">
    <source>
        <dbReference type="SAM" id="SignalP"/>
    </source>
</evidence>
<keyword evidence="1" id="KW-0732">Signal</keyword>
<keyword evidence="3" id="KW-1185">Reference proteome</keyword>
<reference evidence="2" key="1">
    <citation type="submission" date="2021-04" db="EMBL/GenBank/DDBJ databases">
        <title>Phylogenetic analysis of Acidobacteriaceae.</title>
        <authorList>
            <person name="Qiu L."/>
            <person name="Zhang Q."/>
        </authorList>
    </citation>
    <scope>NUCLEOTIDE SEQUENCE</scope>
    <source>
        <strain evidence="2">DSM 25168</strain>
    </source>
</reference>